<accession>A0A922IBR5</accession>
<feature type="compositionally biased region" description="Polar residues" evidence="1">
    <location>
        <begin position="1"/>
        <end position="12"/>
    </location>
</feature>
<protein>
    <submittedName>
        <fullName evidence="2">Uncharacterized protein</fullName>
    </submittedName>
</protein>
<organism evidence="2 3">
    <name type="scientific">Dermatophagoides farinae</name>
    <name type="common">American house dust mite</name>
    <dbReference type="NCBI Taxonomy" id="6954"/>
    <lineage>
        <taxon>Eukaryota</taxon>
        <taxon>Metazoa</taxon>
        <taxon>Ecdysozoa</taxon>
        <taxon>Arthropoda</taxon>
        <taxon>Chelicerata</taxon>
        <taxon>Arachnida</taxon>
        <taxon>Acari</taxon>
        <taxon>Acariformes</taxon>
        <taxon>Sarcoptiformes</taxon>
        <taxon>Astigmata</taxon>
        <taxon>Psoroptidia</taxon>
        <taxon>Analgoidea</taxon>
        <taxon>Pyroglyphidae</taxon>
        <taxon>Dermatophagoidinae</taxon>
        <taxon>Dermatophagoides</taxon>
    </lineage>
</organism>
<dbReference type="AlphaFoldDB" id="A0A922IBR5"/>
<keyword evidence="3" id="KW-1185">Reference proteome</keyword>
<reference evidence="2" key="1">
    <citation type="submission" date="2013-05" db="EMBL/GenBank/DDBJ databases">
        <authorList>
            <person name="Yim A.K.Y."/>
            <person name="Chan T.F."/>
            <person name="Ji K.M."/>
            <person name="Liu X.Y."/>
            <person name="Zhou J.W."/>
            <person name="Li R.Q."/>
            <person name="Yang K.Y."/>
            <person name="Li J."/>
            <person name="Li M."/>
            <person name="Law P.T.W."/>
            <person name="Wu Y.L."/>
            <person name="Cai Z.L."/>
            <person name="Qin H."/>
            <person name="Bao Y."/>
            <person name="Leung R.K.K."/>
            <person name="Ng P.K.S."/>
            <person name="Zou J."/>
            <person name="Zhong X.J."/>
            <person name="Ran P.X."/>
            <person name="Zhong N.S."/>
            <person name="Liu Z.G."/>
            <person name="Tsui S.K.W."/>
        </authorList>
    </citation>
    <scope>NUCLEOTIDE SEQUENCE</scope>
    <source>
        <strain evidence="2">Derf</strain>
        <tissue evidence="2">Whole organism</tissue>
    </source>
</reference>
<dbReference type="EMBL" id="ASGP02000001">
    <property type="protein sequence ID" value="KAH9526454.1"/>
    <property type="molecule type" value="Genomic_DNA"/>
</dbReference>
<evidence type="ECO:0000313" key="3">
    <source>
        <dbReference type="Proteomes" id="UP000790347"/>
    </source>
</evidence>
<evidence type="ECO:0000313" key="2">
    <source>
        <dbReference type="EMBL" id="KAH9526454.1"/>
    </source>
</evidence>
<gene>
    <name evidence="2" type="ORF">DERF_000543</name>
</gene>
<comment type="caution">
    <text evidence="2">The sequence shown here is derived from an EMBL/GenBank/DDBJ whole genome shotgun (WGS) entry which is preliminary data.</text>
</comment>
<proteinExistence type="predicted"/>
<evidence type="ECO:0000256" key="1">
    <source>
        <dbReference type="SAM" id="MobiDB-lite"/>
    </source>
</evidence>
<reference evidence="2" key="2">
    <citation type="journal article" date="2022" name="Res Sq">
        <title>Comparative Genomics Reveals Insights into the Divergent Evolution of Astigmatic Mites and Household Pest Adaptations.</title>
        <authorList>
            <person name="Xiong Q."/>
            <person name="Wan A.T.-Y."/>
            <person name="Liu X.-Y."/>
            <person name="Fung C.S.-H."/>
            <person name="Xiao X."/>
            <person name="Malainual N."/>
            <person name="Hou J."/>
            <person name="Wang L."/>
            <person name="Wang M."/>
            <person name="Yang K."/>
            <person name="Cui Y."/>
            <person name="Leung E."/>
            <person name="Nong W."/>
            <person name="Shin S.-K."/>
            <person name="Au S."/>
            <person name="Jeong K.Y."/>
            <person name="Chew F.T."/>
            <person name="Hui J."/>
            <person name="Leung T.F."/>
            <person name="Tungtrongchitr A."/>
            <person name="Zhong N."/>
            <person name="Liu Z."/>
            <person name="Tsui S."/>
        </authorList>
    </citation>
    <scope>NUCLEOTIDE SEQUENCE</scope>
    <source>
        <strain evidence="2">Derf</strain>
        <tissue evidence="2">Whole organism</tissue>
    </source>
</reference>
<dbReference type="Proteomes" id="UP000790347">
    <property type="component" value="Unassembled WGS sequence"/>
</dbReference>
<feature type="region of interest" description="Disordered" evidence="1">
    <location>
        <begin position="1"/>
        <end position="21"/>
    </location>
</feature>
<name>A0A922IBR5_DERFA</name>
<sequence length="112" mass="13196">MQKSNDSDSMQNLRRRKKKRKLDALVARKSVIIVIIVQIRNKDKSSNLSNKDDKAKPKIQLGMVISILLFMNSKKKKLSFMLNHDNISKKKFIENVNPNRFMWFRHVEIVAK</sequence>